<sequence>MDHTTVVKLLKEEKYDLGIILFSRLDFGDSNFLNNIVFSDEATFCLNGSVNRYNCRYWSQKNPHWIQECHSQNQGKLN</sequence>
<dbReference type="EMBL" id="JANEYG010000042">
    <property type="protein sequence ID" value="KAJ8916403.1"/>
    <property type="molecule type" value="Genomic_DNA"/>
</dbReference>
<organism evidence="1 2">
    <name type="scientific">Exocentrus adspersus</name>
    <dbReference type="NCBI Taxonomy" id="1586481"/>
    <lineage>
        <taxon>Eukaryota</taxon>
        <taxon>Metazoa</taxon>
        <taxon>Ecdysozoa</taxon>
        <taxon>Arthropoda</taxon>
        <taxon>Hexapoda</taxon>
        <taxon>Insecta</taxon>
        <taxon>Pterygota</taxon>
        <taxon>Neoptera</taxon>
        <taxon>Endopterygota</taxon>
        <taxon>Coleoptera</taxon>
        <taxon>Polyphaga</taxon>
        <taxon>Cucujiformia</taxon>
        <taxon>Chrysomeloidea</taxon>
        <taxon>Cerambycidae</taxon>
        <taxon>Lamiinae</taxon>
        <taxon>Acanthocinini</taxon>
        <taxon>Exocentrus</taxon>
    </lineage>
</organism>
<name>A0AAV8VQ95_9CUCU</name>
<gene>
    <name evidence="1" type="ORF">NQ315_014614</name>
</gene>
<dbReference type="PANTHER" id="PTHR47326">
    <property type="entry name" value="TRANSPOSABLE ELEMENT TC3 TRANSPOSASE-LIKE PROTEIN"/>
    <property type="match status" value="1"/>
</dbReference>
<keyword evidence="2" id="KW-1185">Reference proteome</keyword>
<evidence type="ECO:0000313" key="2">
    <source>
        <dbReference type="Proteomes" id="UP001159042"/>
    </source>
</evidence>
<protein>
    <submittedName>
        <fullName evidence="1">Uncharacterized protein</fullName>
    </submittedName>
</protein>
<dbReference type="AlphaFoldDB" id="A0AAV8VQ95"/>
<dbReference type="GO" id="GO:0003676">
    <property type="term" value="F:nucleic acid binding"/>
    <property type="evidence" value="ECO:0007669"/>
    <property type="project" value="InterPro"/>
</dbReference>
<comment type="caution">
    <text evidence="1">The sequence shown here is derived from an EMBL/GenBank/DDBJ whole genome shotgun (WGS) entry which is preliminary data.</text>
</comment>
<dbReference type="PANTHER" id="PTHR47326:SF1">
    <property type="entry name" value="HTH PSQ-TYPE DOMAIN-CONTAINING PROTEIN"/>
    <property type="match status" value="1"/>
</dbReference>
<dbReference type="InterPro" id="IPR036397">
    <property type="entry name" value="RNaseH_sf"/>
</dbReference>
<reference evidence="1 2" key="1">
    <citation type="journal article" date="2023" name="Insect Mol. Biol.">
        <title>Genome sequencing provides insights into the evolution of gene families encoding plant cell wall-degrading enzymes in longhorned beetles.</title>
        <authorList>
            <person name="Shin N.R."/>
            <person name="Okamura Y."/>
            <person name="Kirsch R."/>
            <person name="Pauchet Y."/>
        </authorList>
    </citation>
    <scope>NUCLEOTIDE SEQUENCE [LARGE SCALE GENOMIC DNA]</scope>
    <source>
        <strain evidence="1">EAD_L_NR</strain>
    </source>
</reference>
<feature type="non-terminal residue" evidence="1">
    <location>
        <position position="78"/>
    </location>
</feature>
<evidence type="ECO:0000313" key="1">
    <source>
        <dbReference type="EMBL" id="KAJ8916403.1"/>
    </source>
</evidence>
<accession>A0AAV8VQ95</accession>
<dbReference type="Proteomes" id="UP001159042">
    <property type="component" value="Unassembled WGS sequence"/>
</dbReference>
<dbReference type="Gene3D" id="3.30.420.10">
    <property type="entry name" value="Ribonuclease H-like superfamily/Ribonuclease H"/>
    <property type="match status" value="1"/>
</dbReference>
<proteinExistence type="predicted"/>